<comment type="caution">
    <text evidence="3">The sequence shown here is derived from an EMBL/GenBank/DDBJ whole genome shotgun (WGS) entry which is preliminary data.</text>
</comment>
<keyword evidence="4" id="KW-1185">Reference proteome</keyword>
<evidence type="ECO:0000313" key="3">
    <source>
        <dbReference type="EMBL" id="MFC5504301.1"/>
    </source>
</evidence>
<reference evidence="4" key="1">
    <citation type="journal article" date="2019" name="Int. J. Syst. Evol. Microbiol.">
        <title>The Global Catalogue of Microorganisms (GCM) 10K type strain sequencing project: providing services to taxonomists for standard genome sequencing and annotation.</title>
        <authorList>
            <consortium name="The Broad Institute Genomics Platform"/>
            <consortium name="The Broad Institute Genome Sequencing Center for Infectious Disease"/>
            <person name="Wu L."/>
            <person name="Ma J."/>
        </authorList>
    </citation>
    <scope>NUCLEOTIDE SEQUENCE [LARGE SCALE GENOMIC DNA]</scope>
    <source>
        <strain evidence="4">CCUG 43117</strain>
    </source>
</reference>
<dbReference type="RefSeq" id="WP_066716722.1">
    <property type="nucleotide sequence ID" value="NZ_JBHSLU010000007.1"/>
</dbReference>
<evidence type="ECO:0000313" key="4">
    <source>
        <dbReference type="Proteomes" id="UP001596060"/>
    </source>
</evidence>
<accession>A0ABW0NUX3</accession>
<feature type="transmembrane region" description="Helical" evidence="2">
    <location>
        <begin position="7"/>
        <end position="29"/>
    </location>
</feature>
<dbReference type="EMBL" id="JBHSLU010000007">
    <property type="protein sequence ID" value="MFC5504301.1"/>
    <property type="molecule type" value="Genomic_DNA"/>
</dbReference>
<proteinExistence type="predicted"/>
<sequence length="168" mass="18124">MTLFSRLLYTMIAFTLLAAAILLIAVAVWRTATGFWTGENALGSMLDGISLIIIAVAVADVGKFLFEEEVLSDRELRRPAEARGSLTKFMTIIIIALHLEALVLIAKTSRETMGDIVYPGLLVFLAATSMVGLGLFQKLSQNATAVVPPDRTGGERDEPQLRAAATET</sequence>
<evidence type="ECO:0000256" key="1">
    <source>
        <dbReference type="SAM" id="MobiDB-lite"/>
    </source>
</evidence>
<gene>
    <name evidence="3" type="ORF">ACFPN9_03425</name>
</gene>
<keyword evidence="2" id="KW-1133">Transmembrane helix</keyword>
<keyword evidence="2" id="KW-0812">Transmembrane</keyword>
<evidence type="ECO:0000256" key="2">
    <source>
        <dbReference type="SAM" id="Phobius"/>
    </source>
</evidence>
<feature type="region of interest" description="Disordered" evidence="1">
    <location>
        <begin position="147"/>
        <end position="168"/>
    </location>
</feature>
<name>A0ABW0NUX3_9HYPH</name>
<feature type="transmembrane region" description="Helical" evidence="2">
    <location>
        <begin position="117"/>
        <end position="136"/>
    </location>
</feature>
<protein>
    <submittedName>
        <fullName evidence="3">GNAT family acetyltransferase</fullName>
    </submittedName>
</protein>
<feature type="transmembrane region" description="Helical" evidence="2">
    <location>
        <begin position="49"/>
        <end position="66"/>
    </location>
</feature>
<feature type="transmembrane region" description="Helical" evidence="2">
    <location>
        <begin position="86"/>
        <end position="105"/>
    </location>
</feature>
<dbReference type="Proteomes" id="UP001596060">
    <property type="component" value="Unassembled WGS sequence"/>
</dbReference>
<organism evidence="3 4">
    <name type="scientific">Bosea massiliensis</name>
    <dbReference type="NCBI Taxonomy" id="151419"/>
    <lineage>
        <taxon>Bacteria</taxon>
        <taxon>Pseudomonadati</taxon>
        <taxon>Pseudomonadota</taxon>
        <taxon>Alphaproteobacteria</taxon>
        <taxon>Hyphomicrobiales</taxon>
        <taxon>Boseaceae</taxon>
        <taxon>Bosea</taxon>
    </lineage>
</organism>
<keyword evidence="2" id="KW-0472">Membrane</keyword>